<comment type="caution">
    <text evidence="1">The sequence shown here is derived from an EMBL/GenBank/DDBJ whole genome shotgun (WGS) entry which is preliminary data.</text>
</comment>
<evidence type="ECO:0000313" key="1">
    <source>
        <dbReference type="EMBL" id="GBQ79688.1"/>
    </source>
</evidence>
<keyword evidence="2" id="KW-1185">Reference proteome</keyword>
<evidence type="ECO:0000313" key="2">
    <source>
        <dbReference type="Proteomes" id="UP001065047"/>
    </source>
</evidence>
<organism evidence="1 2">
    <name type="scientific">Acetobacter malorum DSM 14337</name>
    <dbReference type="NCBI Taxonomy" id="1307910"/>
    <lineage>
        <taxon>Bacteria</taxon>
        <taxon>Pseudomonadati</taxon>
        <taxon>Pseudomonadota</taxon>
        <taxon>Alphaproteobacteria</taxon>
        <taxon>Acetobacterales</taxon>
        <taxon>Acetobacteraceae</taxon>
        <taxon>Acetobacter</taxon>
    </lineage>
</organism>
<proteinExistence type="predicted"/>
<dbReference type="GeneID" id="29556211"/>
<name>A0ABQ0PT28_9PROT</name>
<gene>
    <name evidence="1" type="ORF">AA14337_1515</name>
</gene>
<accession>A0ABQ0PT28</accession>
<reference evidence="1" key="1">
    <citation type="submission" date="2013-04" db="EMBL/GenBank/DDBJ databases">
        <title>The genome sequencing project of 58 acetic acid bacteria.</title>
        <authorList>
            <person name="Okamoto-Kainuma A."/>
            <person name="Ishikawa M."/>
            <person name="Umino S."/>
            <person name="Koizumi Y."/>
            <person name="Shiwa Y."/>
            <person name="Yoshikawa H."/>
            <person name="Matsutani M."/>
            <person name="Matsushita K."/>
        </authorList>
    </citation>
    <scope>NUCLEOTIDE SEQUENCE</scope>
    <source>
        <strain evidence="1">DSM 14337</strain>
    </source>
</reference>
<dbReference type="Proteomes" id="UP001065047">
    <property type="component" value="Unassembled WGS sequence"/>
</dbReference>
<dbReference type="EMBL" id="BAPF01000022">
    <property type="protein sequence ID" value="GBQ79688.1"/>
    <property type="molecule type" value="Genomic_DNA"/>
</dbReference>
<protein>
    <submittedName>
        <fullName evidence="1">DNA resolvase</fullName>
    </submittedName>
</protein>
<sequence>MRAYAEETNRLNRERRSNADVWQVEQVKVEKQIRGIIEAIKEGMFHPSMKAEMDTLEARKAELAVLLSDIPDDVPDLLPSASAIYARKVGRLTDALHRPEERLEAAEALRALIEKVVLTPGPNRGEIDAMLYGELGTILTWIERQAIGKAEKRNTPGAMLTGVSVSVVAGAGLVLNLRQSKVENKAGLSGCFSALFSACA</sequence>
<dbReference type="RefSeq" id="WP_244150475.1">
    <property type="nucleotide sequence ID" value="NZ_BAPF01000022.1"/>
</dbReference>